<dbReference type="RefSeq" id="WP_074584802.1">
    <property type="nucleotide sequence ID" value="NZ_CP044074.1"/>
</dbReference>
<accession>A0A1G5PDE1</accession>
<protein>
    <submittedName>
        <fullName evidence="1">Uncharacterized protein</fullName>
    </submittedName>
</protein>
<evidence type="ECO:0000313" key="2">
    <source>
        <dbReference type="Proteomes" id="UP000183046"/>
    </source>
</evidence>
<organism evidence="1 2">
    <name type="scientific">Pseudomonas oryzihabitans</name>
    <dbReference type="NCBI Taxonomy" id="47885"/>
    <lineage>
        <taxon>Bacteria</taxon>
        <taxon>Pseudomonadati</taxon>
        <taxon>Pseudomonadota</taxon>
        <taxon>Gammaproteobacteria</taxon>
        <taxon>Pseudomonadales</taxon>
        <taxon>Pseudomonadaceae</taxon>
        <taxon>Pseudomonas</taxon>
    </lineage>
</organism>
<dbReference type="EMBL" id="FMWB01000014">
    <property type="protein sequence ID" value="SCZ47563.1"/>
    <property type="molecule type" value="Genomic_DNA"/>
</dbReference>
<dbReference type="OrthoDB" id="6637817at2"/>
<proteinExistence type="predicted"/>
<evidence type="ECO:0000313" key="1">
    <source>
        <dbReference type="EMBL" id="SCZ47563.1"/>
    </source>
</evidence>
<sequence length="135" mass="14655">MRKIVQIQVLPADAESASNRLCALCDDGSLWLWASQAADGWQPLPPIPAASPDAVADTVNKPAQAGARWTAEDDTQLAQLWYEAQLDVARIAAQVQRSEGAIVSRLVKLDFFASSEDARAANRLRRKTPVDSTPD</sequence>
<reference evidence="2" key="1">
    <citation type="submission" date="2016-10" db="EMBL/GenBank/DDBJ databases">
        <authorList>
            <person name="de Groot N.N."/>
        </authorList>
    </citation>
    <scope>NUCLEOTIDE SEQUENCE [LARGE SCALE GENOMIC DNA]</scope>
    <source>
        <strain evidence="2">DSM 15758</strain>
    </source>
</reference>
<dbReference type="AlphaFoldDB" id="A0A1G5PDE1"/>
<name>A0A1G5PDE1_9PSED</name>
<comment type="caution">
    <text evidence="1">The sequence shown here is derived from an EMBL/GenBank/DDBJ whole genome shotgun (WGS) entry which is preliminary data.</text>
</comment>
<gene>
    <name evidence="1" type="ORF">SAMN05216279_11476</name>
</gene>
<dbReference type="Proteomes" id="UP000183046">
    <property type="component" value="Unassembled WGS sequence"/>
</dbReference>